<name>A0A7X5ZXN3_9SPHN</name>
<protein>
    <submittedName>
        <fullName evidence="3">NAD(P)-dependent dehydrogenase (Short-subunit alcohol dehydrogenase family)</fullName>
    </submittedName>
</protein>
<proteinExistence type="predicted"/>
<dbReference type="RefSeq" id="WP_167301012.1">
    <property type="nucleotide sequence ID" value="NZ_JAASQV010000004.1"/>
</dbReference>
<accession>A0A7X5ZXN3</accession>
<dbReference type="Proteomes" id="UP000564677">
    <property type="component" value="Unassembled WGS sequence"/>
</dbReference>
<dbReference type="InterPro" id="IPR025311">
    <property type="entry name" value="DUF4166"/>
</dbReference>
<dbReference type="AlphaFoldDB" id="A0A7X5ZXN3"/>
<dbReference type="Gene3D" id="3.40.50.720">
    <property type="entry name" value="NAD(P)-binding Rossmann-like Domain"/>
    <property type="match status" value="1"/>
</dbReference>
<gene>
    <name evidence="3" type="ORF">FHR20_003664</name>
</gene>
<dbReference type="EMBL" id="JAASQV010000004">
    <property type="protein sequence ID" value="NIJ66688.1"/>
    <property type="molecule type" value="Genomic_DNA"/>
</dbReference>
<dbReference type="Pfam" id="PF03435">
    <property type="entry name" value="Sacchrp_dh_NADP"/>
    <property type="match status" value="1"/>
</dbReference>
<comment type="caution">
    <text evidence="3">The sequence shown here is derived from an EMBL/GenBank/DDBJ whole genome shotgun (WGS) entry which is preliminary data.</text>
</comment>
<dbReference type="SUPFAM" id="SSF51735">
    <property type="entry name" value="NAD(P)-binding Rossmann-fold domains"/>
    <property type="match status" value="1"/>
</dbReference>
<evidence type="ECO:0000313" key="4">
    <source>
        <dbReference type="Proteomes" id="UP000564677"/>
    </source>
</evidence>
<reference evidence="3 4" key="1">
    <citation type="submission" date="2020-03" db="EMBL/GenBank/DDBJ databases">
        <title>Genomic Encyclopedia of Type Strains, Phase IV (KMG-IV): sequencing the most valuable type-strain genomes for metagenomic binning, comparative biology and taxonomic classification.</title>
        <authorList>
            <person name="Goeker M."/>
        </authorList>
    </citation>
    <scope>NUCLEOTIDE SEQUENCE [LARGE SCALE GENOMIC DNA]</scope>
    <source>
        <strain evidence="3 4">DSM 4733</strain>
    </source>
</reference>
<dbReference type="InterPro" id="IPR036291">
    <property type="entry name" value="NAD(P)-bd_dom_sf"/>
</dbReference>
<dbReference type="InterPro" id="IPR005097">
    <property type="entry name" value="Sacchrp_dh_NADP-bd"/>
</dbReference>
<sequence length="535" mass="57754">MSRILVIGGYGGFGARLSRRLLAAGHEVLVAGRSHDRAAAFCAGHPGAEPVVADRTNGIGMVLARERPDLVIDAAGPFQGSGYTVPEACIAMRIPYLDLADSRDFVTGIAALNKGPMVAVPIVSGASSVPALSGAVVRALAAGLPQVERIDIAISASNRAVAGPSVAAAILSYVGKPVRVWRGQRWMQATGWQDLRRERFAIEGEAAPLRRWIALAEVPDLSLAPELLPGRPATTFRAGTELGFQMLALWLLSWPVRWGWLRTLRGAAPWLHELQRITAWAGSDRSAMSVTLVGAGVRRRWTLIADRGDGPEIPTLAAELLAGDILAGRVPPGAQDASRLLTLDRFEPLFVGLAIRHAVREHAVDPLYARAMGARFARLPEQVRAMHAFCGDAGAEGEGEVRRGRGLAWLVGRVMGFPPSGSYPLRVAFAARDGKECWTRDFGGHAFSSELGQAGQGVAERFGPLRFAFDLPSDDKGLRMVLRRWSAFGVPMPRLLAPRIAAREWQEDGRFRFEVRVALPLLGAVVHYTGWLARL</sequence>
<dbReference type="Pfam" id="PF13761">
    <property type="entry name" value="DUF4166"/>
    <property type="match status" value="1"/>
</dbReference>
<organism evidence="3 4">
    <name type="scientific">Sphingomonas leidyi</name>
    <dbReference type="NCBI Taxonomy" id="68569"/>
    <lineage>
        <taxon>Bacteria</taxon>
        <taxon>Pseudomonadati</taxon>
        <taxon>Pseudomonadota</taxon>
        <taxon>Alphaproteobacteria</taxon>
        <taxon>Sphingomonadales</taxon>
        <taxon>Sphingomonadaceae</taxon>
        <taxon>Sphingomonas</taxon>
    </lineage>
</organism>
<dbReference type="PANTHER" id="PTHR43796:SF2">
    <property type="entry name" value="CARBOXYNORSPERMIDINE SYNTHASE"/>
    <property type="match status" value="1"/>
</dbReference>
<evidence type="ECO:0000313" key="3">
    <source>
        <dbReference type="EMBL" id="NIJ66688.1"/>
    </source>
</evidence>
<keyword evidence="4" id="KW-1185">Reference proteome</keyword>
<evidence type="ECO:0000259" key="1">
    <source>
        <dbReference type="Pfam" id="PF03435"/>
    </source>
</evidence>
<feature type="domain" description="Saccharopine dehydrogenase NADP binding" evidence="1">
    <location>
        <begin position="4"/>
        <end position="100"/>
    </location>
</feature>
<dbReference type="PANTHER" id="PTHR43796">
    <property type="entry name" value="CARBOXYNORSPERMIDINE SYNTHASE"/>
    <property type="match status" value="1"/>
</dbReference>
<feature type="domain" description="DUF4166" evidence="2">
    <location>
        <begin position="379"/>
        <end position="532"/>
    </location>
</feature>
<evidence type="ECO:0000259" key="2">
    <source>
        <dbReference type="Pfam" id="PF13761"/>
    </source>
</evidence>